<comment type="caution">
    <text evidence="1">The sequence shown here is derived from an EMBL/GenBank/DDBJ whole genome shotgun (WGS) entry which is preliminary data.</text>
</comment>
<sequence length="90" mass="10882">MRKYDGQVPDNDIFSDILDEIENGEDIDEMFITTDDIINMILVEYYIFKTPVEEICQDWDLTEKELYDLLKANPITPEELEELRKYYYEE</sequence>
<name>A0A7C5UVU2_UNCC3</name>
<accession>A0A7C5UVU2</accession>
<organism evidence="1">
    <name type="scientific">candidate division CPR3 bacterium</name>
    <dbReference type="NCBI Taxonomy" id="2268181"/>
    <lineage>
        <taxon>Bacteria</taxon>
        <taxon>Bacteria division CPR3</taxon>
    </lineage>
</organism>
<evidence type="ECO:0000313" key="1">
    <source>
        <dbReference type="EMBL" id="HHR92347.1"/>
    </source>
</evidence>
<dbReference type="EMBL" id="DRVY01000071">
    <property type="protein sequence ID" value="HHR92347.1"/>
    <property type="molecule type" value="Genomic_DNA"/>
</dbReference>
<gene>
    <name evidence="1" type="ORF">ENL96_02440</name>
</gene>
<dbReference type="AlphaFoldDB" id="A0A7C5UVU2"/>
<proteinExistence type="predicted"/>
<reference evidence="1" key="1">
    <citation type="journal article" date="2020" name="mSystems">
        <title>Genome- and Community-Level Interaction Insights into Carbon Utilization and Element Cycling Functions of Hydrothermarchaeota in Hydrothermal Sediment.</title>
        <authorList>
            <person name="Zhou Z."/>
            <person name="Liu Y."/>
            <person name="Xu W."/>
            <person name="Pan J."/>
            <person name="Luo Z.H."/>
            <person name="Li M."/>
        </authorList>
    </citation>
    <scope>NUCLEOTIDE SEQUENCE [LARGE SCALE GENOMIC DNA]</scope>
    <source>
        <strain evidence="1">SpSt-1042</strain>
    </source>
</reference>
<protein>
    <submittedName>
        <fullName evidence="1">Uncharacterized protein</fullName>
    </submittedName>
</protein>